<protein>
    <recommendedName>
        <fullName evidence="3">SIR2-like domain-containing protein</fullName>
    </recommendedName>
</protein>
<sequence>MVKLLGAGQKGRTEQRHFRNISLAIARTIELKTNITFKAQGEHHWCDCESESHKEFWDAILRNFENGDAPPTLITFNYDLSLERSLHNAIQRRNLKKHQPSIRSYSIDYGLGEKHLYDAQLRFLMINGQKQPLIKPLKNARTDDESHLSIKLYKLHGSLSFASNHDDVFFESKAAEEPNICPPVFNKKTDKDLQKIWVKATNALSECKNLHFCGYSLPQTDVYMNYFIKAGVGPNTKLSRVYVFDILNTSDSNALSDLKERYLQCFSPQLQNRIHFMNLPEENDTTPGSFMHLAEFISKHPKPRFTSIADIM</sequence>
<organism evidence="1 2">
    <name type="scientific">Vreelandella halophila</name>
    <dbReference type="NCBI Taxonomy" id="86177"/>
    <lineage>
        <taxon>Bacteria</taxon>
        <taxon>Pseudomonadati</taxon>
        <taxon>Pseudomonadota</taxon>
        <taxon>Gammaproteobacteria</taxon>
        <taxon>Oceanospirillales</taxon>
        <taxon>Halomonadaceae</taxon>
        <taxon>Vreelandella</taxon>
    </lineage>
</organism>
<accession>A0A9X4YHL1</accession>
<gene>
    <name evidence="1" type="ORF">GLW01_15010</name>
</gene>
<comment type="caution">
    <text evidence="1">The sequence shown here is derived from an EMBL/GenBank/DDBJ whole genome shotgun (WGS) entry which is preliminary data.</text>
</comment>
<keyword evidence="2" id="KW-1185">Reference proteome</keyword>
<evidence type="ECO:0008006" key="3">
    <source>
        <dbReference type="Google" id="ProtNLM"/>
    </source>
</evidence>
<dbReference type="OrthoDB" id="9812283at2"/>
<dbReference type="EMBL" id="WMEX01000010">
    <property type="protein sequence ID" value="MYL28100.1"/>
    <property type="molecule type" value="Genomic_DNA"/>
</dbReference>
<proteinExistence type="predicted"/>
<evidence type="ECO:0000313" key="1">
    <source>
        <dbReference type="EMBL" id="MYL28100.1"/>
    </source>
</evidence>
<name>A0A9X4YHL1_9GAMM</name>
<evidence type="ECO:0000313" key="2">
    <source>
        <dbReference type="Proteomes" id="UP000460751"/>
    </source>
</evidence>
<dbReference type="Proteomes" id="UP000460751">
    <property type="component" value="Unassembled WGS sequence"/>
</dbReference>
<reference evidence="1 2" key="1">
    <citation type="submission" date="2019-11" db="EMBL/GenBank/DDBJ databases">
        <title>Genome sequences of 17 halophilic strains isolated from different environments.</title>
        <authorList>
            <person name="Furrow R.E."/>
        </authorList>
    </citation>
    <scope>NUCLEOTIDE SEQUENCE [LARGE SCALE GENOMIC DNA]</scope>
    <source>
        <strain evidence="1 2">22507_15_FS</strain>
    </source>
</reference>
<dbReference type="AlphaFoldDB" id="A0A9X4YHL1"/>
<dbReference type="RefSeq" id="WP_160899606.1">
    <property type="nucleotide sequence ID" value="NZ_WMEX01000010.1"/>
</dbReference>